<accession>A0ABQ1I7S1</accession>
<protein>
    <recommendedName>
        <fullName evidence="2">Ice-binding protein C-terminal domain-containing protein</fullName>
    </recommendedName>
</protein>
<evidence type="ECO:0000313" key="4">
    <source>
        <dbReference type="Proteomes" id="UP000651977"/>
    </source>
</evidence>
<gene>
    <name evidence="3" type="ORF">GCM10007414_37640</name>
</gene>
<comment type="caution">
    <text evidence="3">The sequence shown here is derived from an EMBL/GenBank/DDBJ whole genome shotgun (WGS) entry which is preliminary data.</text>
</comment>
<dbReference type="Proteomes" id="UP000651977">
    <property type="component" value="Unassembled WGS sequence"/>
</dbReference>
<dbReference type="Pfam" id="PF07589">
    <property type="entry name" value="PEP-CTERM"/>
    <property type="match status" value="1"/>
</dbReference>
<evidence type="ECO:0000313" key="3">
    <source>
        <dbReference type="EMBL" id="GGB20711.1"/>
    </source>
</evidence>
<keyword evidence="1" id="KW-0732">Signal</keyword>
<reference evidence="4" key="1">
    <citation type="journal article" date="2019" name="Int. J. Syst. Evol. Microbiol.">
        <title>The Global Catalogue of Microorganisms (GCM) 10K type strain sequencing project: providing services to taxonomists for standard genome sequencing and annotation.</title>
        <authorList>
            <consortium name="The Broad Institute Genomics Platform"/>
            <consortium name="The Broad Institute Genome Sequencing Center for Infectious Disease"/>
            <person name="Wu L."/>
            <person name="Ma J."/>
        </authorList>
    </citation>
    <scope>NUCLEOTIDE SEQUENCE [LARGE SCALE GENOMIC DNA]</scope>
    <source>
        <strain evidence="4">CGMCC 1.10131</strain>
    </source>
</reference>
<evidence type="ECO:0000259" key="2">
    <source>
        <dbReference type="Pfam" id="PF07589"/>
    </source>
</evidence>
<proteinExistence type="predicted"/>
<feature type="domain" description="Ice-binding protein C-terminal" evidence="2">
    <location>
        <begin position="282"/>
        <end position="304"/>
    </location>
</feature>
<dbReference type="InterPro" id="IPR013424">
    <property type="entry name" value="Ice-binding_C"/>
</dbReference>
<feature type="chain" id="PRO_5046416009" description="Ice-binding protein C-terminal domain-containing protein" evidence="1">
    <location>
        <begin position="26"/>
        <end position="305"/>
    </location>
</feature>
<keyword evidence="4" id="KW-1185">Reference proteome</keyword>
<dbReference type="NCBIfam" id="NF038125">
    <property type="entry name" value="PEP_CTERM_THxN"/>
    <property type="match status" value="1"/>
</dbReference>
<feature type="signal peptide" evidence="1">
    <location>
        <begin position="1"/>
        <end position="25"/>
    </location>
</feature>
<organism evidence="3 4">
    <name type="scientific">Agarivorans gilvus</name>
    <dbReference type="NCBI Taxonomy" id="680279"/>
    <lineage>
        <taxon>Bacteria</taxon>
        <taxon>Pseudomonadati</taxon>
        <taxon>Pseudomonadota</taxon>
        <taxon>Gammaproteobacteria</taxon>
        <taxon>Alteromonadales</taxon>
        <taxon>Alteromonadaceae</taxon>
        <taxon>Agarivorans</taxon>
    </lineage>
</organism>
<sequence>MGDMNKFKLTCLAAGLSVASISANAFLITDWTYLNDAGFDQWTSSTDSIDPSGIDATGATLDVFDVEDLFGGELPKTLTWGAPYGSGNPRSALEIGEAQSDSVTTSVVDGVGTLDFATGTGLTHENWGVTGDTLVAATLFDGLFLTPTAPVVGPELIAPVLQFAVIFEETYNTPTGGVCKYGDTLVGEEGINVAGCSDLFTLVLGPDVTYQVVDGDIYLTNSFTIPFDGYNEYEYTLTTRLQGLTVLDDIDCGDAATCIGFLTEEQKTNELQAGFAISAARVPEPGTLAIFGLGLLGLASIRRRA</sequence>
<name>A0ABQ1I7S1_9ALTE</name>
<evidence type="ECO:0000256" key="1">
    <source>
        <dbReference type="SAM" id="SignalP"/>
    </source>
</evidence>
<dbReference type="EMBL" id="BMDY01000036">
    <property type="protein sequence ID" value="GGB20711.1"/>
    <property type="molecule type" value="Genomic_DNA"/>
</dbReference>
<dbReference type="NCBIfam" id="TIGR02595">
    <property type="entry name" value="PEP_CTERM"/>
    <property type="match status" value="1"/>
</dbReference>